<proteinExistence type="predicted"/>
<comment type="function">
    <text evidence="10">Proposed to synthesize NOD factor fatty acyl chain. Involved in the synthesis of a highly unsaturated fatty acid moiety, which forms part of a lipo-oligosaccharide that is responsible for host specificity.</text>
</comment>
<keyword evidence="9" id="KW-0472">Membrane</keyword>
<dbReference type="GO" id="GO:0004315">
    <property type="term" value="F:3-oxoacyl-[acyl-carrier-protein] synthase activity"/>
    <property type="evidence" value="ECO:0007669"/>
    <property type="project" value="UniProtKB-EC"/>
</dbReference>
<keyword evidence="3" id="KW-0536">Nodulation</keyword>
<evidence type="ECO:0000256" key="7">
    <source>
        <dbReference type="ARBA" id="ARBA00022692"/>
    </source>
</evidence>
<dbReference type="EC" id="2.3.1.41" evidence="2"/>
<dbReference type="InterPro" id="IPR018201">
    <property type="entry name" value="Ketoacyl_synth_AS"/>
</dbReference>
<evidence type="ECO:0000256" key="11">
    <source>
        <dbReference type="ARBA" id="ARBA00039445"/>
    </source>
</evidence>
<dbReference type="AlphaFoldDB" id="A0A7S3BRA0"/>
<evidence type="ECO:0000256" key="4">
    <source>
        <dbReference type="ARBA" id="ARBA00022475"/>
    </source>
</evidence>
<dbReference type="PANTHER" id="PTHR11712">
    <property type="entry name" value="POLYKETIDE SYNTHASE-RELATED"/>
    <property type="match status" value="1"/>
</dbReference>
<keyword evidence="6" id="KW-0808">Transferase</keyword>
<dbReference type="SUPFAM" id="SSF53901">
    <property type="entry name" value="Thiolase-like"/>
    <property type="match status" value="1"/>
</dbReference>
<dbReference type="InterPro" id="IPR016039">
    <property type="entry name" value="Thiolase-like"/>
</dbReference>
<feature type="domain" description="Beta-ketoacyl synthase-like N-terminal" evidence="14">
    <location>
        <begin position="43"/>
        <end position="207"/>
    </location>
</feature>
<evidence type="ECO:0000256" key="13">
    <source>
        <dbReference type="SAM" id="MobiDB-lite"/>
    </source>
</evidence>
<evidence type="ECO:0000256" key="3">
    <source>
        <dbReference type="ARBA" id="ARBA00022458"/>
    </source>
</evidence>
<evidence type="ECO:0000256" key="8">
    <source>
        <dbReference type="ARBA" id="ARBA00022989"/>
    </source>
</evidence>
<dbReference type="InterPro" id="IPR000794">
    <property type="entry name" value="Beta-ketoacyl_synthase"/>
</dbReference>
<dbReference type="Pfam" id="PF00109">
    <property type="entry name" value="ketoacyl-synt"/>
    <property type="match status" value="1"/>
</dbReference>
<accession>A0A7S3BRA0</accession>
<evidence type="ECO:0000313" key="15">
    <source>
        <dbReference type="EMBL" id="CAE0140694.1"/>
    </source>
</evidence>
<keyword evidence="4" id="KW-1003">Cell membrane</keyword>
<protein>
    <recommendedName>
        <fullName evidence="11">Nodulation protein E</fullName>
        <ecNumber evidence="2">2.3.1.41</ecNumber>
    </recommendedName>
    <alternativeName>
        <fullName evidence="12">Host-specificity of nodulation protein B</fullName>
    </alternativeName>
</protein>
<keyword evidence="5" id="KW-0997">Cell inner membrane</keyword>
<sequence length="260" mass="26829">MLVVPGALALALLPDASRLAMRRTTPSETRSAAVSMAPTGAPKVVVTGVGVVSALGSGDEFWEALLAGESGVDTITAFDASKYPTTIGAECKNFDSKKWFKSPKTAKSTDRYTHLAVAASKMALEDSALDTEAIDKERFGVIVGSAFGGMETFEKMTLNNAAGKKVSPFTIPMLLGNTASGITAIEVGAMGPNFGVASACAAGSHALGEGQLPRSRPNPQTGSSSPDPPPPDLPQRFSCGMEGQIPDPMSDGRSPFTHPA</sequence>
<evidence type="ECO:0000256" key="2">
    <source>
        <dbReference type="ARBA" id="ARBA00013191"/>
    </source>
</evidence>
<dbReference type="PROSITE" id="PS00606">
    <property type="entry name" value="KS3_1"/>
    <property type="match status" value="1"/>
</dbReference>
<evidence type="ECO:0000256" key="1">
    <source>
        <dbReference type="ARBA" id="ARBA00004533"/>
    </source>
</evidence>
<keyword evidence="8" id="KW-1133">Transmembrane helix</keyword>
<dbReference type="PANTHER" id="PTHR11712:SF352">
    <property type="entry name" value="3-OXOACYL-[ACYL-CARRIER-PROTEIN] SYNTHASE"/>
    <property type="match status" value="1"/>
</dbReference>
<dbReference type="Gene3D" id="3.40.47.10">
    <property type="match status" value="1"/>
</dbReference>
<dbReference type="EMBL" id="HBHX01060461">
    <property type="protein sequence ID" value="CAE0140694.1"/>
    <property type="molecule type" value="Transcribed_RNA"/>
</dbReference>
<reference evidence="15" key="1">
    <citation type="submission" date="2021-01" db="EMBL/GenBank/DDBJ databases">
        <authorList>
            <person name="Corre E."/>
            <person name="Pelletier E."/>
            <person name="Niang G."/>
            <person name="Scheremetjew M."/>
            <person name="Finn R."/>
            <person name="Kale V."/>
            <person name="Holt S."/>
            <person name="Cochrane G."/>
            <person name="Meng A."/>
            <person name="Brown T."/>
            <person name="Cohen L."/>
        </authorList>
    </citation>
    <scope>NUCLEOTIDE SEQUENCE</scope>
    <source>
        <strain evidence="15">CCMP281</strain>
    </source>
</reference>
<evidence type="ECO:0000259" key="14">
    <source>
        <dbReference type="Pfam" id="PF00109"/>
    </source>
</evidence>
<dbReference type="InterPro" id="IPR014030">
    <property type="entry name" value="Ketoacyl_synth_N"/>
</dbReference>
<evidence type="ECO:0000256" key="5">
    <source>
        <dbReference type="ARBA" id="ARBA00022519"/>
    </source>
</evidence>
<evidence type="ECO:0000256" key="10">
    <source>
        <dbReference type="ARBA" id="ARBA00037576"/>
    </source>
</evidence>
<evidence type="ECO:0000256" key="9">
    <source>
        <dbReference type="ARBA" id="ARBA00023136"/>
    </source>
</evidence>
<feature type="region of interest" description="Disordered" evidence="13">
    <location>
        <begin position="207"/>
        <end position="260"/>
    </location>
</feature>
<organism evidence="15">
    <name type="scientific">Haptolina ericina</name>
    <dbReference type="NCBI Taxonomy" id="156174"/>
    <lineage>
        <taxon>Eukaryota</taxon>
        <taxon>Haptista</taxon>
        <taxon>Haptophyta</taxon>
        <taxon>Prymnesiophyceae</taxon>
        <taxon>Prymnesiales</taxon>
        <taxon>Prymnesiaceae</taxon>
        <taxon>Haptolina</taxon>
    </lineage>
</organism>
<name>A0A7S3BRA0_9EUKA</name>
<dbReference type="GO" id="GO:0005886">
    <property type="term" value="C:plasma membrane"/>
    <property type="evidence" value="ECO:0007669"/>
    <property type="project" value="UniProtKB-SubCell"/>
</dbReference>
<comment type="subcellular location">
    <subcellularLocation>
        <location evidence="1">Cell inner membrane</location>
    </subcellularLocation>
</comment>
<keyword evidence="7" id="KW-0812">Transmembrane</keyword>
<gene>
    <name evidence="15" type="ORF">HERI1096_LOCUS33424</name>
</gene>
<evidence type="ECO:0000256" key="12">
    <source>
        <dbReference type="ARBA" id="ARBA00041756"/>
    </source>
</evidence>
<evidence type="ECO:0000256" key="6">
    <source>
        <dbReference type="ARBA" id="ARBA00022679"/>
    </source>
</evidence>
<dbReference type="GO" id="GO:0006633">
    <property type="term" value="P:fatty acid biosynthetic process"/>
    <property type="evidence" value="ECO:0007669"/>
    <property type="project" value="InterPro"/>
</dbReference>